<accession>A0AAD3XHR6</accession>
<keyword evidence="2" id="KW-1185">Reference proteome</keyword>
<comment type="caution">
    <text evidence="1">The sequence shown here is derived from an EMBL/GenBank/DDBJ whole genome shotgun (WGS) entry which is preliminary data.</text>
</comment>
<proteinExistence type="predicted"/>
<evidence type="ECO:0000313" key="1">
    <source>
        <dbReference type="EMBL" id="GMH05052.1"/>
    </source>
</evidence>
<dbReference type="AlphaFoldDB" id="A0AAD3XHR6"/>
<dbReference type="EMBL" id="BSYO01000005">
    <property type="protein sequence ID" value="GMH05052.1"/>
    <property type="molecule type" value="Genomic_DNA"/>
</dbReference>
<dbReference type="Proteomes" id="UP001279734">
    <property type="component" value="Unassembled WGS sequence"/>
</dbReference>
<reference evidence="1" key="1">
    <citation type="submission" date="2023-05" db="EMBL/GenBank/DDBJ databases">
        <title>Nepenthes gracilis genome sequencing.</title>
        <authorList>
            <person name="Fukushima K."/>
        </authorList>
    </citation>
    <scope>NUCLEOTIDE SEQUENCE</scope>
    <source>
        <strain evidence="1">SING2019-196</strain>
    </source>
</reference>
<protein>
    <submittedName>
        <fullName evidence="1">Uncharacterized protein</fullName>
    </submittedName>
</protein>
<sequence length="91" mass="10706">MLVRYPIMHSCPWISLASFPHHHRFSVSIDSGKINYHHRCNIYRRRDILNKEDSRKMLDSGTSCKRSVLSFDRVMAAPLPKHKTLHFGYLP</sequence>
<evidence type="ECO:0000313" key="2">
    <source>
        <dbReference type="Proteomes" id="UP001279734"/>
    </source>
</evidence>
<gene>
    <name evidence="1" type="ORF">Nepgr_006892</name>
</gene>
<name>A0AAD3XHR6_NEPGR</name>
<organism evidence="1 2">
    <name type="scientific">Nepenthes gracilis</name>
    <name type="common">Slender pitcher plant</name>
    <dbReference type="NCBI Taxonomy" id="150966"/>
    <lineage>
        <taxon>Eukaryota</taxon>
        <taxon>Viridiplantae</taxon>
        <taxon>Streptophyta</taxon>
        <taxon>Embryophyta</taxon>
        <taxon>Tracheophyta</taxon>
        <taxon>Spermatophyta</taxon>
        <taxon>Magnoliopsida</taxon>
        <taxon>eudicotyledons</taxon>
        <taxon>Gunneridae</taxon>
        <taxon>Pentapetalae</taxon>
        <taxon>Caryophyllales</taxon>
        <taxon>Nepenthaceae</taxon>
        <taxon>Nepenthes</taxon>
    </lineage>
</organism>